<dbReference type="InterPro" id="IPR036081">
    <property type="entry name" value="Translin_sf"/>
</dbReference>
<evidence type="ECO:0000256" key="1">
    <source>
        <dbReference type="ARBA" id="ARBA00004123"/>
    </source>
</evidence>
<sequence length="817" mass="93260">MENYYSHEKYRDLWLKINHLHLSYLDMEESREKIVHRSKLEDCIAEFLFVAHHRDKFVNSETEDVLYRSAAFKKDFSAYKATTGWNSLQIYASNLLTQPWRQEYRQIKAMWPFSTQQRNYFAYIGFYKHQIEANLMGAETLFQAMGYKNIGNGVLVLDGPVCPDRVSNMSRDCLVAYVECQILKHIWEEVSAAFHVSWLDILENRVECPGNIEQCVNNITYKYNAKRFQPPMRSARIEQSNSASHGSLPNNLVHVPKNPSYVTALVGHNHVSLPQPLVTAPVPFCLPHTNGCASTYTYGYGTYAPQMPIVNQPLASVNGFYFPNGPSAIQPAYQVPTAQLIEFEKRNGHDLVDEGSASRSRRPRLDSNGTLESDRGSKIAAGSGQEDKQAPMEEDWDYVFRNLEQQGKDLGERGDVLGLSSGKHRKYAKEPAPRQRVRTTNLDEALNSLTVSDRPLKMTEALEHMEKKTLERNLPSTKERRHSQGSSYENVIGNEGPKPALTHTNIQASYSSSAAAAPKIKLPKESAEVTQLNAVEEKKRAEPEKRNYRSKRNKPTVGQQAKEVLESLDENNRVIKLFRAFAVELDDKHDRHERIVKLGRDITIEAKRIIFLLHNISTDIEEKRNSVLEEAKSRLSTLCSTNFKAIALELRRHDGYLYHRAFTAGMQEFIEALCFYQYIKQDSIGNWVDINRSFQFEDEDQQKIQLLFTQYDFILGIADFTGELMRKCINTLGSGNVSDCFKLCNFVRAINTGFLGLSYSGNREVSRKTHVLRQSLAKMELVCYNIQIRGSEVPKHMLLSVIESQEADNNDDEGFCI</sequence>
<dbReference type="EMBL" id="KB741211">
    <property type="protein sequence ID" value="ENN72822.1"/>
    <property type="molecule type" value="Genomic_DNA"/>
</dbReference>
<gene>
    <name evidence="7" type="ORF">YQE_10625</name>
</gene>
<dbReference type="GO" id="GO:0005634">
    <property type="term" value="C:nucleus"/>
    <property type="evidence" value="ECO:0007669"/>
    <property type="project" value="UniProtKB-SubCell"/>
</dbReference>
<feature type="region of interest" description="Disordered" evidence="6">
    <location>
        <begin position="349"/>
        <end position="391"/>
    </location>
</feature>
<evidence type="ECO:0000256" key="3">
    <source>
        <dbReference type="ARBA" id="ARBA00005902"/>
    </source>
</evidence>
<dbReference type="FunFam" id="1.20.58.200:FF:000001">
    <property type="entry name" value="Translin-associated factor X"/>
    <property type="match status" value="1"/>
</dbReference>
<feature type="region of interest" description="Disordered" evidence="6">
    <location>
        <begin position="537"/>
        <end position="559"/>
    </location>
</feature>
<accession>N6U2M8</accession>
<comment type="subcellular location">
    <subcellularLocation>
        <location evidence="2">Cytoplasm</location>
    </subcellularLocation>
    <subcellularLocation>
        <location evidence="1">Nucleus</location>
    </subcellularLocation>
</comment>
<feature type="region of interest" description="Disordered" evidence="6">
    <location>
        <begin position="468"/>
        <end position="490"/>
    </location>
</feature>
<dbReference type="Gene3D" id="1.20.58.2190">
    <property type="match status" value="1"/>
</dbReference>
<protein>
    <submittedName>
        <fullName evidence="7">Uncharacterized protein</fullName>
    </submittedName>
</protein>
<dbReference type="Gene3D" id="1.20.58.200">
    <property type="entry name" value="Translin, domain 2"/>
    <property type="match status" value="1"/>
</dbReference>
<keyword evidence="4" id="KW-0963">Cytoplasm</keyword>
<evidence type="ECO:0000256" key="2">
    <source>
        <dbReference type="ARBA" id="ARBA00004496"/>
    </source>
</evidence>
<feature type="compositionally biased region" description="Basic and acidic residues" evidence="6">
    <location>
        <begin position="537"/>
        <end position="547"/>
    </location>
</feature>
<comment type="similarity">
    <text evidence="3">Belongs to the translin family.</text>
</comment>
<dbReference type="GO" id="GO:0043565">
    <property type="term" value="F:sequence-specific DNA binding"/>
    <property type="evidence" value="ECO:0007669"/>
    <property type="project" value="InterPro"/>
</dbReference>
<evidence type="ECO:0000256" key="4">
    <source>
        <dbReference type="ARBA" id="ARBA00022490"/>
    </source>
</evidence>
<dbReference type="AlphaFoldDB" id="N6U2M8"/>
<dbReference type="Pfam" id="PF01997">
    <property type="entry name" value="Translin"/>
    <property type="match status" value="1"/>
</dbReference>
<evidence type="ECO:0000256" key="5">
    <source>
        <dbReference type="ARBA" id="ARBA00023242"/>
    </source>
</evidence>
<dbReference type="CDD" id="cd14820">
    <property type="entry name" value="TRAX"/>
    <property type="match status" value="1"/>
</dbReference>
<dbReference type="OrthoDB" id="9837000at2759"/>
<proteinExistence type="inferred from homology"/>
<organism evidence="7">
    <name type="scientific">Dendroctonus ponderosae</name>
    <name type="common">Mountain pine beetle</name>
    <dbReference type="NCBI Taxonomy" id="77166"/>
    <lineage>
        <taxon>Eukaryota</taxon>
        <taxon>Metazoa</taxon>
        <taxon>Ecdysozoa</taxon>
        <taxon>Arthropoda</taxon>
        <taxon>Hexapoda</taxon>
        <taxon>Insecta</taxon>
        <taxon>Pterygota</taxon>
        <taxon>Neoptera</taxon>
        <taxon>Endopterygota</taxon>
        <taxon>Coleoptera</taxon>
        <taxon>Polyphaga</taxon>
        <taxon>Cucujiformia</taxon>
        <taxon>Curculionidae</taxon>
        <taxon>Scolytinae</taxon>
        <taxon>Dendroctonus</taxon>
    </lineage>
</organism>
<name>N6U2M8_DENPD</name>
<dbReference type="Gene3D" id="1.20.58.190">
    <property type="entry name" value="Translin, domain 1"/>
    <property type="match status" value="1"/>
</dbReference>
<feature type="non-terminal residue" evidence="7">
    <location>
        <position position="1"/>
    </location>
</feature>
<dbReference type="HOGENOM" id="CLU_345907_0_0_1"/>
<evidence type="ECO:0000313" key="7">
    <source>
        <dbReference type="EMBL" id="ENN72822.1"/>
    </source>
</evidence>
<reference evidence="7" key="1">
    <citation type="journal article" date="2013" name="Genome Biol.">
        <title>Draft genome of the mountain pine beetle, Dendroctonus ponderosae Hopkins, a major forest pest.</title>
        <authorList>
            <person name="Keeling C.I."/>
            <person name="Yuen M.M."/>
            <person name="Liao N.Y."/>
            <person name="Docking T.R."/>
            <person name="Chan S.K."/>
            <person name="Taylor G.A."/>
            <person name="Palmquist D.L."/>
            <person name="Jackman S.D."/>
            <person name="Nguyen A."/>
            <person name="Li M."/>
            <person name="Henderson H."/>
            <person name="Janes J.K."/>
            <person name="Zhao Y."/>
            <person name="Pandoh P."/>
            <person name="Moore R."/>
            <person name="Sperling F.A."/>
            <person name="Huber D.P."/>
            <person name="Birol I."/>
            <person name="Jones S.J."/>
            <person name="Bohlmann J."/>
        </authorList>
    </citation>
    <scope>NUCLEOTIDE SEQUENCE</scope>
</reference>
<keyword evidence="5" id="KW-0539">Nucleus</keyword>
<dbReference type="InterPro" id="IPR002848">
    <property type="entry name" value="Translin_fam"/>
</dbReference>
<dbReference type="InterPro" id="IPR016069">
    <property type="entry name" value="Translin_C"/>
</dbReference>
<evidence type="ECO:0000256" key="6">
    <source>
        <dbReference type="SAM" id="MobiDB-lite"/>
    </source>
</evidence>
<dbReference type="SUPFAM" id="SSF74784">
    <property type="entry name" value="Translin"/>
    <property type="match status" value="1"/>
</dbReference>
<dbReference type="GO" id="GO:0005737">
    <property type="term" value="C:cytoplasm"/>
    <property type="evidence" value="ECO:0007669"/>
    <property type="project" value="UniProtKB-SubCell"/>
</dbReference>
<dbReference type="PANTHER" id="PTHR10741">
    <property type="entry name" value="TRANSLIN AND TRANSLIN ASSOCIATED PROTEIN X"/>
    <property type="match status" value="1"/>
</dbReference>
<feature type="region of interest" description="Disordered" evidence="6">
    <location>
        <begin position="411"/>
        <end position="435"/>
    </location>
</feature>
<dbReference type="InterPro" id="IPR016068">
    <property type="entry name" value="Translin_N"/>
</dbReference>